<dbReference type="PANTHER" id="PTHR11505">
    <property type="entry name" value="L1 TRANSPOSABLE ELEMENT-RELATED"/>
    <property type="match status" value="1"/>
</dbReference>
<protein>
    <submittedName>
        <fullName evidence="3">Uncharacterized protein</fullName>
    </submittedName>
</protein>
<dbReference type="InterPro" id="IPR004244">
    <property type="entry name" value="Transposase_22"/>
</dbReference>
<accession>A0AAU9WH94</accession>
<comment type="caution">
    <text evidence="3">The sequence shown here is derived from an EMBL/GenBank/DDBJ whole genome shotgun (WGS) entry which is preliminary data.</text>
</comment>
<dbReference type="Gene3D" id="3.30.70.1820">
    <property type="entry name" value="L1 transposable element, RRM domain"/>
    <property type="match status" value="1"/>
</dbReference>
<evidence type="ECO:0000313" key="3">
    <source>
        <dbReference type="EMBL" id="CAH3114949.1"/>
    </source>
</evidence>
<gene>
    <name evidence="3" type="ORF">PMEA_00005748</name>
</gene>
<dbReference type="Proteomes" id="UP001159428">
    <property type="component" value="Unassembled WGS sequence"/>
</dbReference>
<evidence type="ECO:0000256" key="2">
    <source>
        <dbReference type="SAM" id="MobiDB-lite"/>
    </source>
</evidence>
<keyword evidence="4" id="KW-1185">Reference proteome</keyword>
<reference evidence="3 4" key="1">
    <citation type="submission" date="2022-05" db="EMBL/GenBank/DDBJ databases">
        <authorList>
            <consortium name="Genoscope - CEA"/>
            <person name="William W."/>
        </authorList>
    </citation>
    <scope>NUCLEOTIDE SEQUENCE [LARGE SCALE GENOMIC DNA]</scope>
</reference>
<feature type="region of interest" description="Disordered" evidence="2">
    <location>
        <begin position="1"/>
        <end position="32"/>
    </location>
</feature>
<dbReference type="Gene3D" id="1.20.5.1700">
    <property type="match status" value="1"/>
</dbReference>
<feature type="compositionally biased region" description="Basic residues" evidence="2">
    <location>
        <begin position="1"/>
        <end position="12"/>
    </location>
</feature>
<sequence length="276" mass="32096">MASKKNKKRKQRGSGSSTHSESDMINKQGDHEDIRSSIDALIKALEAGFASLRADFEKLRQELKHEIEEMKSEVKSLKESVRFTQDEVDTLREDSKRNTEEMKEGLEDLSMRVAQLEKKLETAVEENIKLEQYTRRENLRFNNIAEQEGEDCKALIRGVIQNEMGIDASHIKFDAVHRVGKKIQNRCRPIIARFISREDRNEIWSNRGKIKHSNNYPDAYLTEDFAKAIQNERKVLIKAMMKARESQGHPNAKVVGRYLLINNERYDYKNIPAYLK</sequence>
<proteinExistence type="predicted"/>
<dbReference type="AlphaFoldDB" id="A0AAU9WH94"/>
<evidence type="ECO:0000256" key="1">
    <source>
        <dbReference type="SAM" id="Coils"/>
    </source>
</evidence>
<evidence type="ECO:0000313" key="4">
    <source>
        <dbReference type="Proteomes" id="UP001159428"/>
    </source>
</evidence>
<feature type="coiled-coil region" evidence="1">
    <location>
        <begin position="42"/>
        <end position="136"/>
    </location>
</feature>
<feature type="compositionally biased region" description="Basic and acidic residues" evidence="2">
    <location>
        <begin position="20"/>
        <end position="32"/>
    </location>
</feature>
<name>A0AAU9WH94_9CNID</name>
<keyword evidence="1" id="KW-0175">Coiled coil</keyword>
<organism evidence="3 4">
    <name type="scientific">Pocillopora meandrina</name>
    <dbReference type="NCBI Taxonomy" id="46732"/>
    <lineage>
        <taxon>Eukaryota</taxon>
        <taxon>Metazoa</taxon>
        <taxon>Cnidaria</taxon>
        <taxon>Anthozoa</taxon>
        <taxon>Hexacorallia</taxon>
        <taxon>Scleractinia</taxon>
        <taxon>Astrocoeniina</taxon>
        <taxon>Pocilloporidae</taxon>
        <taxon>Pocillopora</taxon>
    </lineage>
</organism>
<dbReference type="EMBL" id="CALNXJ010000014">
    <property type="protein sequence ID" value="CAH3114949.1"/>
    <property type="molecule type" value="Genomic_DNA"/>
</dbReference>